<keyword evidence="2" id="KW-1185">Reference proteome</keyword>
<accession>A0AAN6RCE7</accession>
<dbReference type="EMBL" id="WVTA01000016">
    <property type="protein sequence ID" value="KAK3201382.1"/>
    <property type="molecule type" value="Genomic_DNA"/>
</dbReference>
<evidence type="ECO:0000313" key="2">
    <source>
        <dbReference type="Proteomes" id="UP001280581"/>
    </source>
</evidence>
<dbReference type="AlphaFoldDB" id="A0AAN6RCE7"/>
<evidence type="ECO:0000313" key="1">
    <source>
        <dbReference type="EMBL" id="KAK3201382.1"/>
    </source>
</evidence>
<gene>
    <name evidence="1" type="ORF">GRF29_185g756921</name>
</gene>
<sequence length="299" mass="34377">MRNVPREILDCILSHLLVYEQPVTERYATITRESKAAILSARLVCRGFLNSIALQNSFTRVLEESPLFGILSRSHHLREVAKSKYASKMSLLTLSVFHHYEDAMKFIHDPQIIQALRDLFLSFPHARNLRITCHTHEYPGLASENTSETTFYSLTKAMLSLPGVSLQSLKLPLHNNEEHIVALDPWKAFSPDIDWSSLKILQFDYSDRVFEVLGGWLEPLSNLEVLEVALPCLRYTHFPRHVDFIASSWPRKNITPKPKLKTFRLMASKNYDFTHDTIPKALKVFPNLQSLGLAYFQLV</sequence>
<proteinExistence type="predicted"/>
<comment type="caution">
    <text evidence="1">The sequence shown here is derived from an EMBL/GenBank/DDBJ whole genome shotgun (WGS) entry which is preliminary data.</text>
</comment>
<organism evidence="1 2">
    <name type="scientific">Pseudopithomyces chartarum</name>
    <dbReference type="NCBI Taxonomy" id="1892770"/>
    <lineage>
        <taxon>Eukaryota</taxon>
        <taxon>Fungi</taxon>
        <taxon>Dikarya</taxon>
        <taxon>Ascomycota</taxon>
        <taxon>Pezizomycotina</taxon>
        <taxon>Dothideomycetes</taxon>
        <taxon>Pleosporomycetidae</taxon>
        <taxon>Pleosporales</taxon>
        <taxon>Massarineae</taxon>
        <taxon>Didymosphaeriaceae</taxon>
        <taxon>Pseudopithomyces</taxon>
    </lineage>
</organism>
<dbReference type="Proteomes" id="UP001280581">
    <property type="component" value="Unassembled WGS sequence"/>
</dbReference>
<name>A0AAN6RCE7_9PLEO</name>
<dbReference type="SUPFAM" id="SSF52047">
    <property type="entry name" value="RNI-like"/>
    <property type="match status" value="1"/>
</dbReference>
<protein>
    <submittedName>
        <fullName evidence="1">Uncharacterized protein</fullName>
    </submittedName>
</protein>
<reference evidence="1 2" key="1">
    <citation type="submission" date="2021-02" db="EMBL/GenBank/DDBJ databases">
        <title>Genome assembly of Pseudopithomyces chartarum.</title>
        <authorList>
            <person name="Jauregui R."/>
            <person name="Singh J."/>
            <person name="Voisey C."/>
        </authorList>
    </citation>
    <scope>NUCLEOTIDE SEQUENCE [LARGE SCALE GENOMIC DNA]</scope>
    <source>
        <strain evidence="1 2">AGR01</strain>
    </source>
</reference>